<organism evidence="1 2">
    <name type="scientific">SAR86 cluster bacterium</name>
    <dbReference type="NCBI Taxonomy" id="2030880"/>
    <lineage>
        <taxon>Bacteria</taxon>
        <taxon>Pseudomonadati</taxon>
        <taxon>Pseudomonadota</taxon>
        <taxon>Gammaproteobacteria</taxon>
        <taxon>SAR86 cluster</taxon>
    </lineage>
</organism>
<proteinExistence type="predicted"/>
<dbReference type="EMBL" id="CP097966">
    <property type="protein sequence ID" value="URQ62932.1"/>
    <property type="molecule type" value="Genomic_DNA"/>
</dbReference>
<sequence length="316" mass="37263">MSELHRKNTYQNKTIFIDGMWRCGKSLLTPLVGALDNVDKVKFDYHTEWVSVLHFLGKVDLNTTKILLNMYSDLTTYNNFLGREINIRPKDDSGIFKNPKSLNYLLRIFKDDTSDISKEIEIKKPIQLINTHNVFQISEPLVESFNERLVFLRCVRNPVYNILDWAEYFEKVGEDPREMNFYLGKKQIPWFVSKDNQDLFASVSLIEKAAIMYIELESLSEKIESKKIFNEKNLLVIPFEKLTKDPNFFMSEICKRLDIANDKSYQKLYKKLKLPRPSNSIDEYKNLKDKIIQKIENHSIKNNLENLISIYESKYS</sequence>
<name>A0A9Q8U267_9GAMM</name>
<dbReference type="Proteomes" id="UP001056381">
    <property type="component" value="Chromosome"/>
</dbReference>
<evidence type="ECO:0008006" key="3">
    <source>
        <dbReference type="Google" id="ProtNLM"/>
    </source>
</evidence>
<dbReference type="InterPro" id="IPR027417">
    <property type="entry name" value="P-loop_NTPase"/>
</dbReference>
<evidence type="ECO:0000313" key="1">
    <source>
        <dbReference type="EMBL" id="URQ62932.1"/>
    </source>
</evidence>
<gene>
    <name evidence="1" type="ORF">M9B40_04200</name>
</gene>
<keyword evidence="2" id="KW-1185">Reference proteome</keyword>
<dbReference type="Gene3D" id="3.40.50.300">
    <property type="entry name" value="P-loop containing nucleotide triphosphate hydrolases"/>
    <property type="match status" value="1"/>
</dbReference>
<dbReference type="SUPFAM" id="SSF52540">
    <property type="entry name" value="P-loop containing nucleoside triphosphate hydrolases"/>
    <property type="match status" value="1"/>
</dbReference>
<protein>
    <recommendedName>
        <fullName evidence="3">Sulfotransferase domain-containing protein</fullName>
    </recommendedName>
</protein>
<accession>A0A9Q8U267</accession>
<dbReference type="AlphaFoldDB" id="A0A9Q8U267"/>
<reference evidence="1" key="1">
    <citation type="submission" date="2022-05" db="EMBL/GenBank/DDBJ databases">
        <title>Single-amplified genomics reveal most streamlined microbe among free-living bacteria.</title>
        <authorList>
            <person name="Roda-Garcia J."/>
            <person name="Haro-Moreno J.M."/>
            <person name="Rodriguez-Valera F."/>
            <person name="Almagro-Moreno S."/>
            <person name="Lopez-Perez M."/>
        </authorList>
    </citation>
    <scope>NUCLEOTIDE SEQUENCE</scope>
    <source>
        <strain evidence="1">TMED112-D2-2</strain>
    </source>
</reference>
<evidence type="ECO:0000313" key="2">
    <source>
        <dbReference type="Proteomes" id="UP001056381"/>
    </source>
</evidence>